<dbReference type="InterPro" id="IPR000700">
    <property type="entry name" value="PAS-assoc_C"/>
</dbReference>
<evidence type="ECO:0000256" key="7">
    <source>
        <dbReference type="SAM" id="Coils"/>
    </source>
</evidence>
<dbReference type="InterPro" id="IPR036890">
    <property type="entry name" value="HATPase_C_sf"/>
</dbReference>
<dbReference type="InterPro" id="IPR050736">
    <property type="entry name" value="Sensor_HK_Regulatory"/>
</dbReference>
<dbReference type="PANTHER" id="PTHR43711:SF26">
    <property type="entry name" value="SENSOR HISTIDINE KINASE RCSC"/>
    <property type="match status" value="1"/>
</dbReference>
<evidence type="ECO:0000256" key="4">
    <source>
        <dbReference type="ARBA" id="ARBA00022679"/>
    </source>
</evidence>
<dbReference type="Gene3D" id="3.30.450.40">
    <property type="match status" value="1"/>
</dbReference>
<dbReference type="InterPro" id="IPR035965">
    <property type="entry name" value="PAS-like_dom_sf"/>
</dbReference>
<dbReference type="SUPFAM" id="SSF55785">
    <property type="entry name" value="PYP-like sensor domain (PAS domain)"/>
    <property type="match status" value="2"/>
</dbReference>
<keyword evidence="3" id="KW-0597">Phosphoprotein</keyword>
<evidence type="ECO:0000256" key="6">
    <source>
        <dbReference type="ARBA" id="ARBA00023012"/>
    </source>
</evidence>
<dbReference type="InterPro" id="IPR003661">
    <property type="entry name" value="HisK_dim/P_dom"/>
</dbReference>
<dbReference type="EMBL" id="JAMZMM010000187">
    <property type="protein sequence ID" value="MCP2730303.1"/>
    <property type="molecule type" value="Genomic_DNA"/>
</dbReference>
<dbReference type="CDD" id="cd00082">
    <property type="entry name" value="HisKA"/>
    <property type="match status" value="1"/>
</dbReference>
<dbReference type="InterPro" id="IPR004358">
    <property type="entry name" value="Sig_transdc_His_kin-like_C"/>
</dbReference>
<dbReference type="Pfam" id="PF02518">
    <property type="entry name" value="HATPase_c"/>
    <property type="match status" value="1"/>
</dbReference>
<dbReference type="PROSITE" id="PS50113">
    <property type="entry name" value="PAC"/>
    <property type="match status" value="1"/>
</dbReference>
<dbReference type="SUPFAM" id="SSF55874">
    <property type="entry name" value="ATPase domain of HSP90 chaperone/DNA topoisomerase II/histidine kinase"/>
    <property type="match status" value="1"/>
</dbReference>
<sequence>MPQDILPLNISNSSWISNETLLSIQGKIANQIIQFTQGILGIDECLKTTAHQILDVLRLSECIIFEALNHQLKIASLDNLTTTQLTKVFGNFYKENQEWLARWQKITMPNSDQQFHPTLQDWAKDYGLGTILIVPLLHRQSFYGAISLLVRGNKREWQPQEIAFVQAIADHWAMALYNTELEQHYQVEIENRQDLLSVSQGSESRNRALLKIIPDAILQVTRDGICLDWKAGKTDTLPLLTDDIIGKHLHHILPTEIAGLIWENIELAMENKQVEIVEYQLWLNGKVRNLEIRLIESGTEEVAAIVQDVTDRVQALLTLEQVNEVLEVRVEKRTAALRNINQTLKAEIIERQRVEDKLRASEEKFRQLTENIREVFFLTTPDLKQILYISPAYEEVSGCSPESLYENPKTWLKLVHPEDRDRIVAAVARKFPEEKDWQEEYRIVRPDGSERWVWVRAFRVLNEAGVVTRIAGIAEDITERKQAQADILNALAKEKELSELKSRFISTTSHEFRTPLTTINSSAELLEHYGEKWSVERKITHLHRIQASVTYMTKLLNDVLVIGKAEAGKLKLSTEALDLENFCRTLVEEMQLQDRNQHPIVFSIGSEEKSKINIPSFRLPQMDKQLLRAILENLLSNGIKYSPKESTINLILSYHNEQAIFQISDRGIGIPLPDKERLFETFHRATNVGTIPGTGLGLTIVKKCVDIHQGQISVESEVGVGTTFTVTLPMYNSLSTDEDD</sequence>
<evidence type="ECO:0000256" key="5">
    <source>
        <dbReference type="ARBA" id="ARBA00022777"/>
    </source>
</evidence>
<dbReference type="InterPro" id="IPR005467">
    <property type="entry name" value="His_kinase_dom"/>
</dbReference>
<feature type="domain" description="PAC" evidence="10">
    <location>
        <begin position="437"/>
        <end position="489"/>
    </location>
</feature>
<comment type="catalytic activity">
    <reaction evidence="1">
        <text>ATP + protein L-histidine = ADP + protein N-phospho-L-histidine.</text>
        <dbReference type="EC" id="2.7.13.3"/>
    </reaction>
</comment>
<dbReference type="SMART" id="SM00091">
    <property type="entry name" value="PAS"/>
    <property type="match status" value="2"/>
</dbReference>
<dbReference type="InterPro" id="IPR001610">
    <property type="entry name" value="PAC"/>
</dbReference>
<dbReference type="Gene3D" id="3.30.450.20">
    <property type="entry name" value="PAS domain"/>
    <property type="match status" value="2"/>
</dbReference>
<accession>A0AAE3KQ42</accession>
<dbReference type="CDD" id="cd00130">
    <property type="entry name" value="PAS"/>
    <property type="match status" value="1"/>
</dbReference>
<reference evidence="11" key="1">
    <citation type="submission" date="2022-06" db="EMBL/GenBank/DDBJ databases">
        <title>New cyanobacteria of genus Symplocastrum in benthos of Lake Baikal.</title>
        <authorList>
            <person name="Sorokovikova E."/>
            <person name="Tikhonova I."/>
            <person name="Krasnopeev A."/>
            <person name="Evseev P."/>
            <person name="Gladkikh A."/>
            <person name="Belykh O."/>
        </authorList>
    </citation>
    <scope>NUCLEOTIDE SEQUENCE</scope>
    <source>
        <strain evidence="11">BBK-W-15</strain>
    </source>
</reference>
<dbReference type="Gene3D" id="3.30.565.10">
    <property type="entry name" value="Histidine kinase-like ATPase, C-terminal domain"/>
    <property type="match status" value="1"/>
</dbReference>
<evidence type="ECO:0000313" key="12">
    <source>
        <dbReference type="Proteomes" id="UP001204953"/>
    </source>
</evidence>
<comment type="caution">
    <text evidence="11">The sequence shown here is derived from an EMBL/GenBank/DDBJ whole genome shotgun (WGS) entry which is preliminary data.</text>
</comment>
<dbReference type="Pfam" id="PF08447">
    <property type="entry name" value="PAS_3"/>
    <property type="match status" value="1"/>
</dbReference>
<dbReference type="SMART" id="SM00387">
    <property type="entry name" value="HATPase_c"/>
    <property type="match status" value="1"/>
</dbReference>
<feature type="domain" description="PAS" evidence="9">
    <location>
        <begin position="361"/>
        <end position="434"/>
    </location>
</feature>
<keyword evidence="12" id="KW-1185">Reference proteome</keyword>
<dbReference type="CDD" id="cd00075">
    <property type="entry name" value="HATPase"/>
    <property type="match status" value="1"/>
</dbReference>
<dbReference type="InterPro" id="IPR013655">
    <property type="entry name" value="PAS_fold_3"/>
</dbReference>
<gene>
    <name evidence="11" type="ORF">NJ959_17875</name>
</gene>
<dbReference type="EC" id="2.7.13.3" evidence="2"/>
<dbReference type="Proteomes" id="UP001204953">
    <property type="component" value="Unassembled WGS sequence"/>
</dbReference>
<dbReference type="Pfam" id="PF00512">
    <property type="entry name" value="HisKA"/>
    <property type="match status" value="1"/>
</dbReference>
<dbReference type="InterPro" id="IPR003594">
    <property type="entry name" value="HATPase_dom"/>
</dbReference>
<feature type="domain" description="Histidine kinase" evidence="8">
    <location>
        <begin position="507"/>
        <end position="732"/>
    </location>
</feature>
<proteinExistence type="predicted"/>
<dbReference type="InterPro" id="IPR013656">
    <property type="entry name" value="PAS_4"/>
</dbReference>
<dbReference type="SMART" id="SM00065">
    <property type="entry name" value="GAF"/>
    <property type="match status" value="1"/>
</dbReference>
<name>A0AAE3KQ42_9CYAN</name>
<dbReference type="GO" id="GO:0000155">
    <property type="term" value="F:phosphorelay sensor kinase activity"/>
    <property type="evidence" value="ECO:0007669"/>
    <property type="project" value="InterPro"/>
</dbReference>
<evidence type="ECO:0000259" key="9">
    <source>
        <dbReference type="PROSITE" id="PS50112"/>
    </source>
</evidence>
<evidence type="ECO:0000259" key="8">
    <source>
        <dbReference type="PROSITE" id="PS50109"/>
    </source>
</evidence>
<dbReference type="NCBIfam" id="TIGR00229">
    <property type="entry name" value="sensory_box"/>
    <property type="match status" value="1"/>
</dbReference>
<organism evidence="11 12">
    <name type="scientific">Limnofasciculus baicalensis BBK-W-15</name>
    <dbReference type="NCBI Taxonomy" id="2699891"/>
    <lineage>
        <taxon>Bacteria</taxon>
        <taxon>Bacillati</taxon>
        <taxon>Cyanobacteriota</taxon>
        <taxon>Cyanophyceae</taxon>
        <taxon>Coleofasciculales</taxon>
        <taxon>Coleofasciculaceae</taxon>
        <taxon>Limnofasciculus</taxon>
        <taxon>Limnofasciculus baicalensis</taxon>
    </lineage>
</organism>
<keyword evidence="6" id="KW-0902">Two-component regulatory system</keyword>
<evidence type="ECO:0000256" key="3">
    <source>
        <dbReference type="ARBA" id="ARBA00022553"/>
    </source>
</evidence>
<dbReference type="PANTHER" id="PTHR43711">
    <property type="entry name" value="TWO-COMPONENT HISTIDINE KINASE"/>
    <property type="match status" value="1"/>
</dbReference>
<dbReference type="SUPFAM" id="SSF47384">
    <property type="entry name" value="Homodimeric domain of signal transducing histidine kinase"/>
    <property type="match status" value="1"/>
</dbReference>
<evidence type="ECO:0000313" key="11">
    <source>
        <dbReference type="EMBL" id="MCP2730303.1"/>
    </source>
</evidence>
<dbReference type="Gene3D" id="1.10.287.130">
    <property type="match status" value="1"/>
</dbReference>
<dbReference type="PROSITE" id="PS50112">
    <property type="entry name" value="PAS"/>
    <property type="match status" value="1"/>
</dbReference>
<evidence type="ECO:0000259" key="10">
    <source>
        <dbReference type="PROSITE" id="PS50113"/>
    </source>
</evidence>
<dbReference type="InterPro" id="IPR000014">
    <property type="entry name" value="PAS"/>
</dbReference>
<dbReference type="InterPro" id="IPR003018">
    <property type="entry name" value="GAF"/>
</dbReference>
<dbReference type="SMART" id="SM00388">
    <property type="entry name" value="HisKA"/>
    <property type="match status" value="1"/>
</dbReference>
<dbReference type="InterPro" id="IPR029016">
    <property type="entry name" value="GAF-like_dom_sf"/>
</dbReference>
<dbReference type="AlphaFoldDB" id="A0AAE3KQ42"/>
<keyword evidence="4" id="KW-0808">Transferase</keyword>
<keyword evidence="5" id="KW-0418">Kinase</keyword>
<dbReference type="PRINTS" id="PR00344">
    <property type="entry name" value="BCTRLSENSOR"/>
</dbReference>
<protein>
    <recommendedName>
        <fullName evidence="2">histidine kinase</fullName>
        <ecNumber evidence="2">2.7.13.3</ecNumber>
    </recommendedName>
</protein>
<dbReference type="Pfam" id="PF01590">
    <property type="entry name" value="GAF"/>
    <property type="match status" value="1"/>
</dbReference>
<feature type="coiled-coil region" evidence="7">
    <location>
        <begin position="337"/>
        <end position="371"/>
    </location>
</feature>
<dbReference type="RefSeq" id="WP_254013066.1">
    <property type="nucleotide sequence ID" value="NZ_JAMZMM010000187.1"/>
</dbReference>
<dbReference type="SUPFAM" id="SSF55781">
    <property type="entry name" value="GAF domain-like"/>
    <property type="match status" value="1"/>
</dbReference>
<evidence type="ECO:0000256" key="2">
    <source>
        <dbReference type="ARBA" id="ARBA00012438"/>
    </source>
</evidence>
<dbReference type="InterPro" id="IPR036097">
    <property type="entry name" value="HisK_dim/P_sf"/>
</dbReference>
<dbReference type="FunFam" id="3.30.565.10:FF:000006">
    <property type="entry name" value="Sensor histidine kinase WalK"/>
    <property type="match status" value="1"/>
</dbReference>
<dbReference type="Pfam" id="PF08448">
    <property type="entry name" value="PAS_4"/>
    <property type="match status" value="1"/>
</dbReference>
<dbReference type="PROSITE" id="PS50109">
    <property type="entry name" value="HIS_KIN"/>
    <property type="match status" value="1"/>
</dbReference>
<evidence type="ECO:0000256" key="1">
    <source>
        <dbReference type="ARBA" id="ARBA00000085"/>
    </source>
</evidence>
<keyword evidence="7" id="KW-0175">Coiled coil</keyword>
<dbReference type="SMART" id="SM00086">
    <property type="entry name" value="PAC"/>
    <property type="match status" value="1"/>
</dbReference>